<evidence type="ECO:0000313" key="4">
    <source>
        <dbReference type="EMBL" id="MCG4611460.1"/>
    </source>
</evidence>
<dbReference type="InterPro" id="IPR050536">
    <property type="entry name" value="DtxR_MntR_Metal-Reg"/>
</dbReference>
<dbReference type="EMBL" id="JAKNHQ010000016">
    <property type="protein sequence ID" value="MCG4611460.1"/>
    <property type="molecule type" value="Genomic_DNA"/>
</dbReference>
<dbReference type="Pfam" id="PF01325">
    <property type="entry name" value="Fe_dep_repress"/>
    <property type="match status" value="1"/>
</dbReference>
<dbReference type="PROSITE" id="PS50944">
    <property type="entry name" value="HTH_DTXR"/>
    <property type="match status" value="1"/>
</dbReference>
<evidence type="ECO:0000256" key="2">
    <source>
        <dbReference type="ARBA" id="ARBA00011738"/>
    </source>
</evidence>
<dbReference type="InterPro" id="IPR036388">
    <property type="entry name" value="WH-like_DNA-bd_sf"/>
</dbReference>
<dbReference type="InterPro" id="IPR036390">
    <property type="entry name" value="WH_DNA-bd_sf"/>
</dbReference>
<evidence type="ECO:0000313" key="5">
    <source>
        <dbReference type="Proteomes" id="UP001298681"/>
    </source>
</evidence>
<comment type="subunit">
    <text evidence="2">Homodimer.</text>
</comment>
<reference evidence="4 5" key="1">
    <citation type="submission" date="2022-01" db="EMBL/GenBank/DDBJ databases">
        <title>Collection of gut derived symbiotic bacterial strains cultured from healthy donors.</title>
        <authorList>
            <person name="Lin H."/>
            <person name="Kohout C."/>
            <person name="Waligurski E."/>
            <person name="Pamer E.G."/>
        </authorList>
    </citation>
    <scope>NUCLEOTIDE SEQUENCE [LARGE SCALE GENOMIC DNA]</scope>
    <source>
        <strain evidence="4 5">DFI.7.58</strain>
    </source>
</reference>
<feature type="domain" description="HTH dtxR-type" evidence="3">
    <location>
        <begin position="1"/>
        <end position="63"/>
    </location>
</feature>
<keyword evidence="5" id="KW-1185">Reference proteome</keyword>
<dbReference type="SMART" id="SM00529">
    <property type="entry name" value="HTH_DTXR"/>
    <property type="match status" value="1"/>
</dbReference>
<organism evidence="4 5">
    <name type="scientific">Anaeromassilibacillus senegalensis</name>
    <dbReference type="NCBI Taxonomy" id="1673717"/>
    <lineage>
        <taxon>Bacteria</taxon>
        <taxon>Bacillati</taxon>
        <taxon>Bacillota</taxon>
        <taxon>Clostridia</taxon>
        <taxon>Eubacteriales</taxon>
        <taxon>Acutalibacteraceae</taxon>
        <taxon>Anaeromassilibacillus</taxon>
    </lineage>
</organism>
<proteinExistence type="predicted"/>
<dbReference type="Gene3D" id="1.10.10.10">
    <property type="entry name" value="Winged helix-like DNA-binding domain superfamily/Winged helix DNA-binding domain"/>
    <property type="match status" value="1"/>
</dbReference>
<protein>
    <submittedName>
        <fullName evidence="4">Metal-dependent transcriptional regulator</fullName>
    </submittedName>
</protein>
<dbReference type="PANTHER" id="PTHR33238">
    <property type="entry name" value="IRON (METAL) DEPENDENT REPRESSOR, DTXR FAMILY"/>
    <property type="match status" value="1"/>
</dbReference>
<dbReference type="InterPro" id="IPR022687">
    <property type="entry name" value="HTH_DTXR"/>
</dbReference>
<comment type="caution">
    <text evidence="4">The sequence shown here is derived from an EMBL/GenBank/DDBJ whole genome shotgun (WGS) entry which is preliminary data.</text>
</comment>
<evidence type="ECO:0000259" key="3">
    <source>
        <dbReference type="PROSITE" id="PS50944"/>
    </source>
</evidence>
<accession>A0ABS9MKW3</accession>
<gene>
    <name evidence="4" type="ORF">L0P57_11035</name>
</gene>
<name>A0ABS9MKW3_9FIRM</name>
<dbReference type="RefSeq" id="WP_237967029.1">
    <property type="nucleotide sequence ID" value="NZ_JAKNHQ010000016.1"/>
</dbReference>
<dbReference type="SUPFAM" id="SSF46785">
    <property type="entry name" value="Winged helix' DNA-binding domain"/>
    <property type="match status" value="1"/>
</dbReference>
<sequence>MLSSGKKRYLFIIHELGQNGNAVHSKDIASSLSVKQPSVSKMLNALAEDGLIEKEYYGAATFTPEGARLSNKLYTDYLLLFSFFRKQLGLSESDARHDAIVCLCDLSDAGVQRMASAVLDCEPSKQTQI</sequence>
<evidence type="ECO:0000256" key="1">
    <source>
        <dbReference type="ARBA" id="ARBA00004496"/>
    </source>
</evidence>
<comment type="subcellular location">
    <subcellularLocation>
        <location evidence="1">Cytoplasm</location>
    </subcellularLocation>
</comment>
<dbReference type="InterPro" id="IPR022689">
    <property type="entry name" value="Iron_dep_repressor"/>
</dbReference>
<dbReference type="Proteomes" id="UP001298681">
    <property type="component" value="Unassembled WGS sequence"/>
</dbReference>
<dbReference type="PANTHER" id="PTHR33238:SF11">
    <property type="entry name" value="TRANSCRIPTIONAL REGULATOR MNTR"/>
    <property type="match status" value="1"/>
</dbReference>